<dbReference type="GO" id="GO:0043022">
    <property type="term" value="F:ribosome binding"/>
    <property type="evidence" value="ECO:0007669"/>
    <property type="project" value="TreeGrafter"/>
</dbReference>
<evidence type="ECO:0000256" key="3">
    <source>
        <dbReference type="ARBA" id="ARBA00022517"/>
    </source>
</evidence>
<organism evidence="10 11">
    <name type="scientific">Buchnera aphidicola</name>
    <name type="common">Nipponaphis monzeni</name>
    <dbReference type="NCBI Taxonomy" id="2495405"/>
    <lineage>
        <taxon>Bacteria</taxon>
        <taxon>Pseudomonadati</taxon>
        <taxon>Pseudomonadota</taxon>
        <taxon>Gammaproteobacteria</taxon>
        <taxon>Enterobacterales</taxon>
        <taxon>Erwiniaceae</taxon>
        <taxon>Buchnera</taxon>
    </lineage>
</organism>
<dbReference type="PANTHER" id="PTHR43834">
    <property type="entry name" value="GTPASE DER"/>
    <property type="match status" value="1"/>
</dbReference>
<dbReference type="GO" id="GO:0042254">
    <property type="term" value="P:ribosome biogenesis"/>
    <property type="evidence" value="ECO:0007669"/>
    <property type="project" value="UniProtKB-KW"/>
</dbReference>
<comment type="similarity">
    <text evidence="1 7">Belongs to the TRAFAC class TrmE-Era-EngA-EngB-Septin-like GTPase superfamily. EngA (Der) GTPase family.</text>
</comment>
<evidence type="ECO:0000259" key="9">
    <source>
        <dbReference type="Pfam" id="PF14714"/>
    </source>
</evidence>
<evidence type="ECO:0000313" key="11">
    <source>
        <dbReference type="Proteomes" id="UP000317544"/>
    </source>
</evidence>
<comment type="function">
    <text evidence="7">GTPase that plays an essential role in the late steps of ribosome biogenesis.</text>
</comment>
<keyword evidence="4 7" id="KW-0677">Repeat</keyword>
<dbReference type="SUPFAM" id="SSF52540">
    <property type="entry name" value="P-loop containing nucleoside triphosphate hydrolases"/>
    <property type="match status" value="2"/>
</dbReference>
<dbReference type="InterPro" id="IPR016484">
    <property type="entry name" value="GTPase_Der"/>
</dbReference>
<dbReference type="Pfam" id="PF14714">
    <property type="entry name" value="KH_dom-like"/>
    <property type="match status" value="1"/>
</dbReference>
<keyword evidence="3" id="KW-0690">Ribosome biogenesis</keyword>
<dbReference type="PANTHER" id="PTHR43834:SF6">
    <property type="entry name" value="GTPASE DER"/>
    <property type="match status" value="1"/>
</dbReference>
<dbReference type="AlphaFoldDB" id="A0A455TAX5"/>
<dbReference type="InterPro" id="IPR032859">
    <property type="entry name" value="KH_dom-like"/>
</dbReference>
<reference evidence="10 11" key="1">
    <citation type="journal article" date="2019" name="Proc. Natl. Acad. Sci. U.S.A.">
        <title>Exaggeration and cooption of innate immunity for social defense.</title>
        <authorList>
            <person name="Kutsukake M."/>
            <person name="Moriyama M."/>
            <person name="Shigenobu S."/>
            <person name="Meng X.-Y."/>
            <person name="Nikoh N."/>
            <person name="Noda C."/>
            <person name="Kobayashi S."/>
            <person name="Fukatsu T."/>
        </authorList>
    </citation>
    <scope>NUCLEOTIDE SEQUENCE [LARGE SCALE GENOMIC DNA]</scope>
    <source>
        <strain evidence="10 11">Nmo</strain>
    </source>
</reference>
<dbReference type="InterPro" id="IPR005225">
    <property type="entry name" value="Small_GTP-bd"/>
</dbReference>
<dbReference type="InterPro" id="IPR015946">
    <property type="entry name" value="KH_dom-like_a/b"/>
</dbReference>
<keyword evidence="6 7" id="KW-0342">GTP-binding</keyword>
<evidence type="ECO:0000313" key="10">
    <source>
        <dbReference type="EMBL" id="BBI01450.1"/>
    </source>
</evidence>
<evidence type="ECO:0000256" key="6">
    <source>
        <dbReference type="ARBA" id="ARBA00023134"/>
    </source>
</evidence>
<evidence type="ECO:0000256" key="7">
    <source>
        <dbReference type="RuleBase" id="RU004481"/>
    </source>
</evidence>
<accession>A0A455TAX5</accession>
<evidence type="ECO:0000256" key="1">
    <source>
        <dbReference type="ARBA" id="ARBA00008279"/>
    </source>
</evidence>
<evidence type="ECO:0000256" key="4">
    <source>
        <dbReference type="ARBA" id="ARBA00022737"/>
    </source>
</evidence>
<feature type="domain" description="GTPase Der C-terminal KH-domain-like" evidence="9">
    <location>
        <begin position="380"/>
        <end position="457"/>
    </location>
</feature>
<dbReference type="Gene3D" id="3.40.50.300">
    <property type="entry name" value="P-loop containing nucleotide triphosphate hydrolases"/>
    <property type="match status" value="2"/>
</dbReference>
<feature type="domain" description="G" evidence="8">
    <location>
        <begin position="4"/>
        <end position="121"/>
    </location>
</feature>
<dbReference type="EMBL" id="AP019379">
    <property type="protein sequence ID" value="BBI01450.1"/>
    <property type="molecule type" value="Genomic_DNA"/>
</dbReference>
<name>A0A455TAX5_9GAMM</name>
<dbReference type="GO" id="GO:0005525">
    <property type="term" value="F:GTP binding"/>
    <property type="evidence" value="ECO:0007669"/>
    <property type="project" value="UniProtKB-KW"/>
</dbReference>
<proteinExistence type="inferred from homology"/>
<evidence type="ECO:0000256" key="5">
    <source>
        <dbReference type="ARBA" id="ARBA00022741"/>
    </source>
</evidence>
<dbReference type="Gene3D" id="3.30.300.20">
    <property type="match status" value="1"/>
</dbReference>
<protein>
    <recommendedName>
        <fullName evidence="2 7">GTPase Der</fullName>
    </recommendedName>
</protein>
<dbReference type="InterPro" id="IPR027417">
    <property type="entry name" value="P-loop_NTPase"/>
</dbReference>
<gene>
    <name evidence="10" type="primary">yfgK</name>
    <name evidence="10" type="ORF">BUCNMO_448</name>
</gene>
<dbReference type="NCBIfam" id="TIGR00231">
    <property type="entry name" value="small_GTP"/>
    <property type="match status" value="1"/>
</dbReference>
<dbReference type="PRINTS" id="PR00326">
    <property type="entry name" value="GTP1OBG"/>
</dbReference>
<dbReference type="NCBIfam" id="TIGR03594">
    <property type="entry name" value="GTPase_EngA"/>
    <property type="match status" value="1"/>
</dbReference>
<feature type="domain" description="G" evidence="8">
    <location>
        <begin position="202"/>
        <end position="319"/>
    </location>
</feature>
<sequence length="466" mass="53553">MQPKIVLVGRSNVGKSTIYRQITQHNYIPKKNSFVKTIDIQCSKVSICNFDFLLIDTSGFISDKKIITSLERKCINQTLNAIQTSDIIFFVVNGNQECTYEDKILSKIILSKRKQTFLLLNIKCLSFDNIFYKDFYNLGFHPIYTISSLKKTTLINFFKNHVIPSFLNINSVSNKFDSIQKNFLINSKSKIHNSISQSKIVVTVIGKPNVGKSTLVNSLTNSKRIITDSIPGTTKNSVLVPLCYKDQNYLFIDTAGIRKIKKINCPNEKMFIKESLNNLGKSDIILLIIEFKDFDCQQNIKLINFSIKQGCSILIIVNKCDLISANKIKKFKKFFTSFFSYSKVINFTIHFISALFKIGITSLIESIKKTYTNSFYNFNSSQLTKILHFLIIHHQPPLINNKRIKLKFAHPGGTRPLKIIIYGNRTDHLTLNYKTYLLNNFKKLLKITNNPLILIFKKSINPFIKK</sequence>
<dbReference type="RefSeq" id="WP_158345261.1">
    <property type="nucleotide sequence ID" value="NZ_AP019379.1"/>
</dbReference>
<dbReference type="PIRSF" id="PIRSF006485">
    <property type="entry name" value="GTP-binding_EngA"/>
    <property type="match status" value="1"/>
</dbReference>
<dbReference type="Pfam" id="PF01926">
    <property type="entry name" value="MMR_HSR1"/>
    <property type="match status" value="2"/>
</dbReference>
<evidence type="ECO:0000259" key="8">
    <source>
        <dbReference type="Pfam" id="PF01926"/>
    </source>
</evidence>
<dbReference type="InterPro" id="IPR006073">
    <property type="entry name" value="GTP-bd"/>
</dbReference>
<keyword evidence="11" id="KW-1185">Reference proteome</keyword>
<evidence type="ECO:0000256" key="2">
    <source>
        <dbReference type="ARBA" id="ARBA00020953"/>
    </source>
</evidence>
<dbReference type="OrthoDB" id="9805918at2"/>
<dbReference type="Proteomes" id="UP000317544">
    <property type="component" value="Chromosome"/>
</dbReference>
<keyword evidence="5 7" id="KW-0547">Nucleotide-binding</keyword>